<accession>A0A150JAI9</accession>
<evidence type="ECO:0000313" key="2">
    <source>
        <dbReference type="EMBL" id="KYC54249.1"/>
    </source>
</evidence>
<keyword evidence="1" id="KW-0472">Membrane</keyword>
<feature type="transmembrane region" description="Helical" evidence="1">
    <location>
        <begin position="61"/>
        <end position="81"/>
    </location>
</feature>
<name>A0A150JAI9_9EURY</name>
<keyword evidence="1" id="KW-0812">Transmembrane</keyword>
<evidence type="ECO:0000256" key="1">
    <source>
        <dbReference type="SAM" id="Phobius"/>
    </source>
</evidence>
<feature type="transmembrane region" description="Helical" evidence="1">
    <location>
        <begin position="36"/>
        <end position="54"/>
    </location>
</feature>
<dbReference type="Proteomes" id="UP000075578">
    <property type="component" value="Unassembled WGS sequence"/>
</dbReference>
<evidence type="ECO:0000313" key="3">
    <source>
        <dbReference type="Proteomes" id="UP000075578"/>
    </source>
</evidence>
<sequence length="85" mass="9333">MDIGQFVINVVQAILSFSEFIAEEISALTDGFVPEGAVNEIGILIILVILRVGFDYAKKILEILIVIFIVYIIIQLLPSIINSIG</sequence>
<reference evidence="2 3" key="1">
    <citation type="journal article" date="2016" name="ISME J.">
        <title>Chasing the elusive Euryarchaeota class WSA2: genomes reveal a uniquely fastidious methyl-reducing methanogen.</title>
        <authorList>
            <person name="Nobu M.K."/>
            <person name="Narihiro T."/>
            <person name="Kuroda K."/>
            <person name="Mei R."/>
            <person name="Liu W.T."/>
        </authorList>
    </citation>
    <scope>NUCLEOTIDE SEQUENCE [LARGE SCALE GENOMIC DNA]</scope>
    <source>
        <strain evidence="2">U1lsi0528_Bin089</strain>
    </source>
</reference>
<dbReference type="EMBL" id="LNGD01000003">
    <property type="protein sequence ID" value="KYC54249.1"/>
    <property type="molecule type" value="Genomic_DNA"/>
</dbReference>
<dbReference type="AlphaFoldDB" id="A0A150JAI9"/>
<proteinExistence type="predicted"/>
<keyword evidence="1" id="KW-1133">Transmembrane helix</keyword>
<protein>
    <submittedName>
        <fullName evidence="2">Uncharacterized protein</fullName>
    </submittedName>
</protein>
<gene>
    <name evidence="2" type="ORF">AMQ74_00118</name>
</gene>
<organism evidence="2 3">
    <name type="scientific">Candidatus Methanofastidiosum methylothiophilum</name>
    <dbReference type="NCBI Taxonomy" id="1705564"/>
    <lineage>
        <taxon>Archaea</taxon>
        <taxon>Methanobacteriati</taxon>
        <taxon>Methanobacteriota</taxon>
        <taxon>Stenosarchaea group</taxon>
        <taxon>Candidatus Methanofastidiosia</taxon>
        <taxon>Candidatus Methanofastidiosales</taxon>
        <taxon>Candidatus Methanofastidiosaceae</taxon>
        <taxon>Candidatus Methanofastidiosum</taxon>
    </lineage>
</organism>
<comment type="caution">
    <text evidence="2">The sequence shown here is derived from an EMBL/GenBank/DDBJ whole genome shotgun (WGS) entry which is preliminary data.</text>
</comment>